<dbReference type="NCBIfam" id="TIGR01730">
    <property type="entry name" value="RND_mfp"/>
    <property type="match status" value="1"/>
</dbReference>
<dbReference type="AlphaFoldDB" id="A0A1H1T4U9"/>
<dbReference type="RefSeq" id="WP_093393257.1">
    <property type="nucleotide sequence ID" value="NZ_LT629736.1"/>
</dbReference>
<feature type="coiled-coil region" evidence="2">
    <location>
        <begin position="98"/>
        <end position="156"/>
    </location>
</feature>
<dbReference type="InterPro" id="IPR006143">
    <property type="entry name" value="RND_pump_MFP"/>
</dbReference>
<dbReference type="GO" id="GO:1990281">
    <property type="term" value="C:efflux pump complex"/>
    <property type="evidence" value="ECO:0007669"/>
    <property type="project" value="TreeGrafter"/>
</dbReference>
<keyword evidence="2" id="KW-0175">Coiled coil</keyword>
<evidence type="ECO:0000313" key="5">
    <source>
        <dbReference type="Proteomes" id="UP000243207"/>
    </source>
</evidence>
<reference evidence="5" key="1">
    <citation type="submission" date="2016-10" db="EMBL/GenBank/DDBJ databases">
        <authorList>
            <person name="Varghese N."/>
            <person name="Submissions S."/>
        </authorList>
    </citation>
    <scope>NUCLEOTIDE SEQUENCE [LARGE SCALE GENOMIC DNA]</scope>
    <source>
        <strain evidence="5">NRRL B-51270</strain>
    </source>
</reference>
<dbReference type="PANTHER" id="PTHR30469">
    <property type="entry name" value="MULTIDRUG RESISTANCE PROTEIN MDTA"/>
    <property type="match status" value="1"/>
</dbReference>
<dbReference type="Gene3D" id="2.40.420.20">
    <property type="match status" value="1"/>
</dbReference>
<comment type="similarity">
    <text evidence="1">Belongs to the membrane fusion protein (MFP) (TC 8.A.1) family.</text>
</comment>
<dbReference type="GO" id="GO:0015562">
    <property type="term" value="F:efflux transmembrane transporter activity"/>
    <property type="evidence" value="ECO:0007669"/>
    <property type="project" value="TreeGrafter"/>
</dbReference>
<dbReference type="STRING" id="487184.SAMN05216421_1734"/>
<organism evidence="4 5">
    <name type="scientific">Halopseudomonas xinjiangensis</name>
    <dbReference type="NCBI Taxonomy" id="487184"/>
    <lineage>
        <taxon>Bacteria</taxon>
        <taxon>Pseudomonadati</taxon>
        <taxon>Pseudomonadota</taxon>
        <taxon>Gammaproteobacteria</taxon>
        <taxon>Pseudomonadales</taxon>
        <taxon>Pseudomonadaceae</taxon>
        <taxon>Halopseudomonas</taxon>
    </lineage>
</organism>
<keyword evidence="5" id="KW-1185">Reference proteome</keyword>
<sequence length="358" mass="37882">MSLANAPAIRLLLLLLLCSAALTGCSSEESPAELPPRVALVQSLEAANSSSGPLRFSGVVRSADSSQLAFEVPGRVERILVDEGVRVERGQPLAELDTSDYESQLREASARMAQLEADLARKRLLEAEGILAPAAIERLEAQVVSAQVARDTARRNLGHATLEAPFDGVVAARLVEPQTVVAAGTPVLAIQSEGPVEVRVDLPETAALSLPLDASLQAEGELVTAGEALSLGYKEHGTQPSPGGRTYQLVLQGEPPDGYNLLPGMAVRVRLSRPASMKDSGPQRYRVPVSALMSSPAGEHFIWLAVDGQAQRQDVEVTRLEREHAVITGTALEAGAPVIVAGGSQLSQGLQIRAKERR</sequence>
<accession>A0A1H1T4U9</accession>
<name>A0A1H1T4U9_9GAMM</name>
<dbReference type="Gene3D" id="2.40.30.170">
    <property type="match status" value="1"/>
</dbReference>
<evidence type="ECO:0000256" key="2">
    <source>
        <dbReference type="SAM" id="Coils"/>
    </source>
</evidence>
<feature type="chain" id="PRO_5009260719" evidence="3">
    <location>
        <begin position="24"/>
        <end position="358"/>
    </location>
</feature>
<dbReference type="OrthoDB" id="9806939at2"/>
<evidence type="ECO:0000256" key="1">
    <source>
        <dbReference type="ARBA" id="ARBA00009477"/>
    </source>
</evidence>
<keyword evidence="3" id="KW-0732">Signal</keyword>
<evidence type="ECO:0000256" key="3">
    <source>
        <dbReference type="SAM" id="SignalP"/>
    </source>
</evidence>
<protein>
    <submittedName>
        <fullName evidence="4">RND family efflux transporter, MFP subunit</fullName>
    </submittedName>
</protein>
<evidence type="ECO:0000313" key="4">
    <source>
        <dbReference type="EMBL" id="SDS55237.1"/>
    </source>
</evidence>
<dbReference type="Gene3D" id="2.40.50.100">
    <property type="match status" value="1"/>
</dbReference>
<dbReference type="Proteomes" id="UP000243207">
    <property type="component" value="Chromosome I"/>
</dbReference>
<dbReference type="EMBL" id="LT629736">
    <property type="protein sequence ID" value="SDS55237.1"/>
    <property type="molecule type" value="Genomic_DNA"/>
</dbReference>
<dbReference type="Gene3D" id="1.10.287.470">
    <property type="entry name" value="Helix hairpin bin"/>
    <property type="match status" value="1"/>
</dbReference>
<dbReference type="PANTHER" id="PTHR30469:SF20">
    <property type="entry name" value="EFFLUX RND TRANSPORTER PERIPLASMIC ADAPTOR SUBUNIT"/>
    <property type="match status" value="1"/>
</dbReference>
<dbReference type="SUPFAM" id="SSF111369">
    <property type="entry name" value="HlyD-like secretion proteins"/>
    <property type="match status" value="1"/>
</dbReference>
<proteinExistence type="inferred from homology"/>
<gene>
    <name evidence="4" type="ORF">SAMN05216421_1734</name>
</gene>
<feature type="signal peptide" evidence="3">
    <location>
        <begin position="1"/>
        <end position="23"/>
    </location>
</feature>